<dbReference type="InterPro" id="IPR032675">
    <property type="entry name" value="LRR_dom_sf"/>
</dbReference>
<protein>
    <submittedName>
        <fullName evidence="1">Receptor-type protein kinase, putative</fullName>
    </submittedName>
</protein>
<dbReference type="EMBL" id="CYKH01002124">
    <property type="protein sequence ID" value="CUG93154.1"/>
    <property type="molecule type" value="Genomic_DNA"/>
</dbReference>
<dbReference type="GO" id="GO:0016301">
    <property type="term" value="F:kinase activity"/>
    <property type="evidence" value="ECO:0007669"/>
    <property type="project" value="UniProtKB-KW"/>
</dbReference>
<keyword evidence="1" id="KW-0418">Kinase</keyword>
<gene>
    <name evidence="1" type="ORF">BSAL_41105</name>
</gene>
<dbReference type="SUPFAM" id="SSF52047">
    <property type="entry name" value="RNI-like"/>
    <property type="match status" value="1"/>
</dbReference>
<name>A0A0S4JSI0_BODSA</name>
<keyword evidence="2" id="KW-1185">Reference proteome</keyword>
<dbReference type="Gene3D" id="3.80.10.10">
    <property type="entry name" value="Ribonuclease Inhibitor"/>
    <property type="match status" value="1"/>
</dbReference>
<dbReference type="Proteomes" id="UP000051952">
    <property type="component" value="Unassembled WGS sequence"/>
</dbReference>
<keyword evidence="1" id="KW-0808">Transferase</keyword>
<evidence type="ECO:0000313" key="1">
    <source>
        <dbReference type="EMBL" id="CUG93154.1"/>
    </source>
</evidence>
<evidence type="ECO:0000313" key="2">
    <source>
        <dbReference type="Proteomes" id="UP000051952"/>
    </source>
</evidence>
<proteinExistence type="predicted"/>
<dbReference type="AlphaFoldDB" id="A0A0S4JSI0"/>
<organism evidence="1 2">
    <name type="scientific">Bodo saltans</name>
    <name type="common">Flagellated protozoan</name>
    <dbReference type="NCBI Taxonomy" id="75058"/>
    <lineage>
        <taxon>Eukaryota</taxon>
        <taxon>Discoba</taxon>
        <taxon>Euglenozoa</taxon>
        <taxon>Kinetoplastea</taxon>
        <taxon>Metakinetoplastina</taxon>
        <taxon>Eubodonida</taxon>
        <taxon>Bodonidae</taxon>
        <taxon>Bodo</taxon>
    </lineage>
</organism>
<reference evidence="2" key="1">
    <citation type="submission" date="2015-09" db="EMBL/GenBank/DDBJ databases">
        <authorList>
            <consortium name="Pathogen Informatics"/>
        </authorList>
    </citation>
    <scope>NUCLEOTIDE SEQUENCE [LARGE SCALE GENOMIC DNA]</scope>
    <source>
        <strain evidence="2">Lake Konstanz</strain>
    </source>
</reference>
<dbReference type="VEuPathDB" id="TriTrypDB:BSAL_41105"/>
<keyword evidence="1" id="KW-0675">Receptor</keyword>
<sequence>MTNNLLALRCLYVSPEKPVQAFPWDSHHITASEFRRWLSLCATKLTGTTEEWADVVVALKNLEFLDIRLPEGDTLFSETATTISADQWPKLSDLAISVYACRVDFRLFSKVEKLTLRTALFASRSTLSTMSLLRSIEISRCVGLETLFEALANIPTLEHVILTGDVNFFRAADFVLLRTLRQIQKLSFRGLHSIDDAALTEICTLPQLRNLEIQFSVGATNSGVRKLLALRELRTLDVMFWGNEISDRGIAYLAQLPKLEEISIKFNDAFNMDITNDGLQCLRGLLNPPVEVAWGRQLGRLRECLCRLRLSWLAVMLPRRFPWFAARYMQWYRNYEEVRFMSAVFCVLATAFGLLV</sequence>
<accession>A0A0S4JSI0</accession>